<evidence type="ECO:0000313" key="2">
    <source>
        <dbReference type="Proteomes" id="UP000324222"/>
    </source>
</evidence>
<accession>A0A5B7GID7</accession>
<proteinExistence type="predicted"/>
<dbReference type="EMBL" id="VSRR010014565">
    <property type="protein sequence ID" value="MPC57175.1"/>
    <property type="molecule type" value="Genomic_DNA"/>
</dbReference>
<dbReference type="AlphaFoldDB" id="A0A5B7GID7"/>
<gene>
    <name evidence="1" type="ORF">E2C01_051150</name>
</gene>
<evidence type="ECO:0000313" key="1">
    <source>
        <dbReference type="EMBL" id="MPC57175.1"/>
    </source>
</evidence>
<keyword evidence="2" id="KW-1185">Reference proteome</keyword>
<protein>
    <submittedName>
        <fullName evidence="1">Uncharacterized protein</fullName>
    </submittedName>
</protein>
<sequence length="84" mass="9206">MDPSISTALQGQFLYIPVLASLIQAMSPSLLKPWYKTCVVRFDFSGDAFKLEEADVADFGPGGSVMRHGDEVVGRLMIKIVELT</sequence>
<dbReference type="Proteomes" id="UP000324222">
    <property type="component" value="Unassembled WGS sequence"/>
</dbReference>
<comment type="caution">
    <text evidence="1">The sequence shown here is derived from an EMBL/GenBank/DDBJ whole genome shotgun (WGS) entry which is preliminary data.</text>
</comment>
<name>A0A5B7GID7_PORTR</name>
<reference evidence="1 2" key="1">
    <citation type="submission" date="2019-05" db="EMBL/GenBank/DDBJ databases">
        <title>Another draft genome of Portunus trituberculatus and its Hox gene families provides insights of decapod evolution.</title>
        <authorList>
            <person name="Jeong J.-H."/>
            <person name="Song I."/>
            <person name="Kim S."/>
            <person name="Choi T."/>
            <person name="Kim D."/>
            <person name="Ryu S."/>
            <person name="Kim W."/>
        </authorList>
    </citation>
    <scope>NUCLEOTIDE SEQUENCE [LARGE SCALE GENOMIC DNA]</scope>
    <source>
        <tissue evidence="1">Muscle</tissue>
    </source>
</reference>
<organism evidence="1 2">
    <name type="scientific">Portunus trituberculatus</name>
    <name type="common">Swimming crab</name>
    <name type="synonym">Neptunus trituberculatus</name>
    <dbReference type="NCBI Taxonomy" id="210409"/>
    <lineage>
        <taxon>Eukaryota</taxon>
        <taxon>Metazoa</taxon>
        <taxon>Ecdysozoa</taxon>
        <taxon>Arthropoda</taxon>
        <taxon>Crustacea</taxon>
        <taxon>Multicrustacea</taxon>
        <taxon>Malacostraca</taxon>
        <taxon>Eumalacostraca</taxon>
        <taxon>Eucarida</taxon>
        <taxon>Decapoda</taxon>
        <taxon>Pleocyemata</taxon>
        <taxon>Brachyura</taxon>
        <taxon>Eubrachyura</taxon>
        <taxon>Portunoidea</taxon>
        <taxon>Portunidae</taxon>
        <taxon>Portuninae</taxon>
        <taxon>Portunus</taxon>
    </lineage>
</organism>